<dbReference type="EMBL" id="QEWP01000001">
    <property type="protein sequence ID" value="PWE01074.1"/>
    <property type="molecule type" value="Genomic_DNA"/>
</dbReference>
<keyword evidence="3" id="KW-1185">Reference proteome</keyword>
<dbReference type="SMART" id="SM00060">
    <property type="entry name" value="FN3"/>
    <property type="match status" value="1"/>
</dbReference>
<accession>A0A2U2BDC5</accession>
<feature type="domain" description="Fibronectin type-III" evidence="1">
    <location>
        <begin position="631"/>
        <end position="724"/>
    </location>
</feature>
<organism evidence="2 3">
    <name type="scientific">Marinilabilia rubra</name>
    <dbReference type="NCBI Taxonomy" id="2162893"/>
    <lineage>
        <taxon>Bacteria</taxon>
        <taxon>Pseudomonadati</taxon>
        <taxon>Bacteroidota</taxon>
        <taxon>Bacteroidia</taxon>
        <taxon>Marinilabiliales</taxon>
        <taxon>Marinilabiliaceae</taxon>
        <taxon>Marinilabilia</taxon>
    </lineage>
</organism>
<dbReference type="OrthoDB" id="719733at2"/>
<dbReference type="Proteomes" id="UP000244956">
    <property type="component" value="Unassembled WGS sequence"/>
</dbReference>
<dbReference type="AlphaFoldDB" id="A0A2U2BDC5"/>
<evidence type="ECO:0000313" key="2">
    <source>
        <dbReference type="EMBL" id="PWE01074.1"/>
    </source>
</evidence>
<dbReference type="RefSeq" id="WP_109262528.1">
    <property type="nucleotide sequence ID" value="NZ_QEWP01000001.1"/>
</dbReference>
<dbReference type="Gene3D" id="2.60.40.10">
    <property type="entry name" value="Immunoglobulins"/>
    <property type="match status" value="1"/>
</dbReference>
<reference evidence="2 3" key="1">
    <citation type="submission" date="2018-05" db="EMBL/GenBank/DDBJ databases">
        <title>Marinilabilia rubrum sp. nov., isolated from saltern sediment.</title>
        <authorList>
            <person name="Zhang R."/>
        </authorList>
    </citation>
    <scope>NUCLEOTIDE SEQUENCE [LARGE SCALE GENOMIC DNA]</scope>
    <source>
        <strain evidence="2 3">WTE16</strain>
    </source>
</reference>
<dbReference type="InterPro" id="IPR003961">
    <property type="entry name" value="FN3_dom"/>
</dbReference>
<dbReference type="SUPFAM" id="SSF49265">
    <property type="entry name" value="Fibronectin type III"/>
    <property type="match status" value="1"/>
</dbReference>
<dbReference type="SUPFAM" id="SSF53187">
    <property type="entry name" value="Zn-dependent exopeptidases"/>
    <property type="match status" value="1"/>
</dbReference>
<dbReference type="PROSITE" id="PS50853">
    <property type="entry name" value="FN3"/>
    <property type="match status" value="1"/>
</dbReference>
<dbReference type="Gene3D" id="3.40.630.40">
    <property type="entry name" value="Zn-dependent exopeptidases"/>
    <property type="match status" value="1"/>
</dbReference>
<comment type="caution">
    <text evidence="2">The sequence shown here is derived from an EMBL/GenBank/DDBJ whole genome shotgun (WGS) entry which is preliminary data.</text>
</comment>
<dbReference type="InterPro" id="IPR013783">
    <property type="entry name" value="Ig-like_fold"/>
</dbReference>
<name>A0A2U2BDC5_9BACT</name>
<dbReference type="InterPro" id="IPR036116">
    <property type="entry name" value="FN3_sf"/>
</dbReference>
<dbReference type="Pfam" id="PF25275">
    <property type="entry name" value="Golvesin_C"/>
    <property type="match status" value="1"/>
</dbReference>
<gene>
    <name evidence="2" type="ORF">DDZ16_00875</name>
</gene>
<dbReference type="CDD" id="cd00063">
    <property type="entry name" value="FN3"/>
    <property type="match status" value="1"/>
</dbReference>
<proteinExistence type="predicted"/>
<sequence>MKRLLQFKFILILGLLTIYAGDVFSQSGKRDLRIAKKAMDKIQDGPDLFRSWQYMGQMYVDSVAADVTNETLAVFLSPNVARVPIREVWINYIEQSIKNQIGRRFRKYNLQMFCNGKPLEEFVPVYFRESLPTDTLRIKGTGLRKSLVKRADEPFFESGLTNNNIAMWASHGYYYESELDRWEWQRARLFGTVEDIYPFSFTRNFLVPMLEDAGASVFLPRERDTQTNEVIVDNDGSSEGSELIIENGVREIVSSSEKGFCMKDTLFKGENPFQMGTFLQVHPSSENSSNITYLPNIPEDGEYAVYVSYGKVEGALNNVPYRVNHSGGTTRYFINQQMGYGTWVYLGTFYFKKGKNAKTGSLEIEVPYKASGIVTTDAVRFGGGMGNVARRPEDSYIKRKWSLNDHQQQNSEVDLSDSVTYTPKLSGKPRWMEAGRYRMQYAGVPDTIVYSLNDNKNDYNDDYQSRGEWVNYLMGNPNGPSKAPGTPGLNIPVDLAFAFHTDAGTTPGDSVIGTLGIYSSVTNDGQFPDGKSRLASRDLTDVIQSQIVSDVRLTFDDEWTRRAMWDKQYSEAYRPNVPTMLLELLSHQNLADMKYGLDPRFKFTVSRAIYKGMVRFLSAREGRRAVIKPLAPDHLSLIQVEGKKLRLSWNPVEDPLEESAVPSGYKVYQRIEDNGFDNGFFTTDTTMVIELPEWGTIYSFKVTALNDGGESMAGETLSVSLQSDSNDLVLVVNGFDRVAPPSFVDGETAGVAWWDDEGVPWHRDMSHTGKQYDYDRSSPWLDDDSPGHGASYADMEGKIIPGNNFDFVFTHGKAIRDAGYSFVSVSDEVFASNGFEVEPYKAVDLLYGEERGTEPLFQSGEKQYRLFSPETRETLKKYLLSGGNILVSGAYIGTDAAENKDTATIEFLKEFLHYRWMTNHADNVGNLKVTDEASALFLPSLSYNVEYHPDIYKVESPDGIEPVGDDAFRIYRYESNNTCAGVGFSGHYQSVILGFPFEAIASEKERAELMKQVLQFFQNENK</sequence>
<dbReference type="InterPro" id="IPR033803">
    <property type="entry name" value="CBD-like_Golvesin-Xly"/>
</dbReference>
<protein>
    <recommendedName>
        <fullName evidence="1">Fibronectin type-III domain-containing protein</fullName>
    </recommendedName>
</protein>
<evidence type="ECO:0000313" key="3">
    <source>
        <dbReference type="Proteomes" id="UP000244956"/>
    </source>
</evidence>
<evidence type="ECO:0000259" key="1">
    <source>
        <dbReference type="PROSITE" id="PS50853"/>
    </source>
</evidence>
<dbReference type="Pfam" id="PF00041">
    <property type="entry name" value="fn3"/>
    <property type="match status" value="1"/>
</dbReference>